<protein>
    <submittedName>
        <fullName evidence="1">Uncharacterized protein</fullName>
    </submittedName>
</protein>
<name>A0A139XBR7_9CYAN</name>
<keyword evidence="2" id="KW-1185">Reference proteome</keyword>
<sequence>MKQSTKNALNRAYVSLQRIVNELYREVDKAVDNGDYADVSLLEARAERLFEEAEAIIVVIAEQENGR</sequence>
<gene>
    <name evidence="1" type="ORF">WA1_19020</name>
</gene>
<comment type="caution">
    <text evidence="1">The sequence shown here is derived from an EMBL/GenBank/DDBJ whole genome shotgun (WGS) entry which is preliminary data.</text>
</comment>
<evidence type="ECO:0000313" key="2">
    <source>
        <dbReference type="Proteomes" id="UP000076925"/>
    </source>
</evidence>
<dbReference type="RefSeq" id="WP_017741985.1">
    <property type="nucleotide sequence ID" value="NZ_KQ976354.1"/>
</dbReference>
<dbReference type="STRING" id="128403.WA1_19020"/>
<dbReference type="Proteomes" id="UP000076925">
    <property type="component" value="Unassembled WGS sequence"/>
</dbReference>
<accession>A0A139XBR7</accession>
<dbReference type="AlphaFoldDB" id="A0A139XBR7"/>
<evidence type="ECO:0000313" key="1">
    <source>
        <dbReference type="EMBL" id="KYC42093.1"/>
    </source>
</evidence>
<dbReference type="EMBL" id="ANNX02000020">
    <property type="protein sequence ID" value="KYC42093.1"/>
    <property type="molecule type" value="Genomic_DNA"/>
</dbReference>
<proteinExistence type="predicted"/>
<organism evidence="1 2">
    <name type="scientific">Scytonema hofmannii PCC 7110</name>
    <dbReference type="NCBI Taxonomy" id="128403"/>
    <lineage>
        <taxon>Bacteria</taxon>
        <taxon>Bacillati</taxon>
        <taxon>Cyanobacteriota</taxon>
        <taxon>Cyanophyceae</taxon>
        <taxon>Nostocales</taxon>
        <taxon>Scytonemataceae</taxon>
        <taxon>Scytonema</taxon>
    </lineage>
</organism>
<reference evidence="1 2" key="1">
    <citation type="journal article" date="2013" name="Genome Biol. Evol.">
        <title>Genomes of Stigonematalean cyanobacteria (subsection V) and the evolution of oxygenic photosynthesis from prokaryotes to plastids.</title>
        <authorList>
            <person name="Dagan T."/>
            <person name="Roettger M."/>
            <person name="Stucken K."/>
            <person name="Landan G."/>
            <person name="Koch R."/>
            <person name="Major P."/>
            <person name="Gould S.B."/>
            <person name="Goremykin V.V."/>
            <person name="Rippka R."/>
            <person name="Tandeau de Marsac N."/>
            <person name="Gugger M."/>
            <person name="Lockhart P.J."/>
            <person name="Allen J.F."/>
            <person name="Brune I."/>
            <person name="Maus I."/>
            <person name="Puhler A."/>
            <person name="Martin W.F."/>
        </authorList>
    </citation>
    <scope>NUCLEOTIDE SEQUENCE [LARGE SCALE GENOMIC DNA]</scope>
    <source>
        <strain evidence="1 2">PCC 7110</strain>
    </source>
</reference>